<dbReference type="RefSeq" id="WP_077290222.1">
    <property type="nucleotide sequence ID" value="NZ_CP019630.1"/>
</dbReference>
<dbReference type="EMBL" id="CP019630">
    <property type="protein sequence ID" value="AQQ02435.1"/>
    <property type="molecule type" value="Genomic_DNA"/>
</dbReference>
<reference evidence="1 2" key="1">
    <citation type="submission" date="2017-02" db="EMBL/GenBank/DDBJ databases">
        <authorList>
            <person name="Jeong S."/>
        </authorList>
    </citation>
    <scope>NUCLEOTIDE SEQUENCE [LARGE SCALE GENOMIC DNA]</scope>
    <source>
        <strain evidence="1 2">RMAR6-6</strain>
    </source>
</reference>
<accession>A0ABM6HX18</accession>
<name>A0ABM6HX18_9HYPH</name>
<protein>
    <submittedName>
        <fullName evidence="1">Uncharacterized protein</fullName>
    </submittedName>
</protein>
<proteinExistence type="predicted"/>
<evidence type="ECO:0000313" key="2">
    <source>
        <dbReference type="Proteomes" id="UP000188174"/>
    </source>
</evidence>
<sequence>MDPEKRKELIEQTREEALLFVEDLEHLKSVSEKTKTSPVDLRHASAILRRWLVEDLLKRIAGPRIGKLLVISVDNNPIYQSMRKKPANIFVSGGASVHGIQLAAVVRQEGNVTFDFRDYSPDKTIELNIDSFKKQKVIFSDGEWITRHQVIKFVANVGSGVHAGKINETWEKILGDFRGQISIRLEQIEGGENQPTITWAVGAPGAKITPGKYDPTMINGVLLEIISTVHFLINSPDMERLKEAVVSE</sequence>
<gene>
    <name evidence="1" type="ORF">B0E33_01530</name>
</gene>
<organism evidence="1 2">
    <name type="scientific">Roseibium algicola</name>
    <dbReference type="NCBI Taxonomy" id="2857014"/>
    <lineage>
        <taxon>Bacteria</taxon>
        <taxon>Pseudomonadati</taxon>
        <taxon>Pseudomonadota</taxon>
        <taxon>Alphaproteobacteria</taxon>
        <taxon>Hyphomicrobiales</taxon>
        <taxon>Stappiaceae</taxon>
        <taxon>Roseibium</taxon>
    </lineage>
</organism>
<dbReference type="Proteomes" id="UP000188174">
    <property type="component" value="Chromosome"/>
</dbReference>
<keyword evidence="2" id="KW-1185">Reference proteome</keyword>
<evidence type="ECO:0000313" key="1">
    <source>
        <dbReference type="EMBL" id="AQQ02435.1"/>
    </source>
</evidence>